<feature type="compositionally biased region" description="Low complexity" evidence="7">
    <location>
        <begin position="365"/>
        <end position="379"/>
    </location>
</feature>
<evidence type="ECO:0000313" key="10">
    <source>
        <dbReference type="Proteomes" id="UP001203852"/>
    </source>
</evidence>
<dbReference type="SUPFAM" id="SSF57701">
    <property type="entry name" value="Zn2/Cys6 DNA-binding domain"/>
    <property type="match status" value="1"/>
</dbReference>
<comment type="caution">
    <text evidence="9">The sequence shown here is derived from an EMBL/GenBank/DDBJ whole genome shotgun (WGS) entry which is preliminary data.</text>
</comment>
<evidence type="ECO:0000256" key="4">
    <source>
        <dbReference type="ARBA" id="ARBA00023125"/>
    </source>
</evidence>
<keyword evidence="5" id="KW-0804">Transcription</keyword>
<protein>
    <recommendedName>
        <fullName evidence="8">Zn(2)-C6 fungal-type domain-containing protein</fullName>
    </recommendedName>
</protein>
<dbReference type="GO" id="GO:0008374">
    <property type="term" value="F:O-acyltransferase activity"/>
    <property type="evidence" value="ECO:0007669"/>
    <property type="project" value="TreeGrafter"/>
</dbReference>
<reference evidence="9" key="1">
    <citation type="journal article" date="2022" name="bioRxiv">
        <title>Deciphering the potential niche of two novel black yeast fungi from a biological soil crust based on their genomes, phenotypes, and melanin regulation.</title>
        <authorList>
            <consortium name="DOE Joint Genome Institute"/>
            <person name="Carr E.C."/>
            <person name="Barton Q."/>
            <person name="Grambo S."/>
            <person name="Sullivan M."/>
            <person name="Renfro C.M."/>
            <person name="Kuo A."/>
            <person name="Pangilinan J."/>
            <person name="Lipzen A."/>
            <person name="Keymanesh K."/>
            <person name="Savage E."/>
            <person name="Barry K."/>
            <person name="Grigoriev I.V."/>
            <person name="Riekhof W.R."/>
            <person name="Harris S.S."/>
        </authorList>
    </citation>
    <scope>NUCLEOTIDE SEQUENCE</scope>
    <source>
        <strain evidence="9">JF 03-4F</strain>
    </source>
</reference>
<dbReference type="InterPro" id="IPR051159">
    <property type="entry name" value="Hexapeptide_acetyltransf"/>
</dbReference>
<dbReference type="CDD" id="cd00067">
    <property type="entry name" value="GAL4"/>
    <property type="match status" value="1"/>
</dbReference>
<dbReference type="Gene3D" id="4.10.240.10">
    <property type="entry name" value="Zn(2)-C6 fungal-type DNA-binding domain"/>
    <property type="match status" value="1"/>
</dbReference>
<dbReference type="PROSITE" id="PS50048">
    <property type="entry name" value="ZN2_CY6_FUNGAL_2"/>
    <property type="match status" value="1"/>
</dbReference>
<name>A0AAN6DYX8_9EURO</name>
<feature type="region of interest" description="Disordered" evidence="7">
    <location>
        <begin position="1"/>
        <end position="76"/>
    </location>
</feature>
<dbReference type="PANTHER" id="PTHR23416:SF76">
    <property type="entry name" value="ZN(II)2CYS6 TRANSCRIPTION FACTOR (EUROFUNG)"/>
    <property type="match status" value="1"/>
</dbReference>
<dbReference type="InterPro" id="IPR001138">
    <property type="entry name" value="Zn2Cys6_DnaBD"/>
</dbReference>
<accession>A0AAN6DYX8</accession>
<dbReference type="InterPro" id="IPR024688">
    <property type="entry name" value="Mac_dom"/>
</dbReference>
<evidence type="ECO:0000259" key="8">
    <source>
        <dbReference type="PROSITE" id="PS50048"/>
    </source>
</evidence>
<feature type="region of interest" description="Disordered" evidence="7">
    <location>
        <begin position="466"/>
        <end position="493"/>
    </location>
</feature>
<dbReference type="Pfam" id="PF12464">
    <property type="entry name" value="Mac"/>
    <property type="match status" value="1"/>
</dbReference>
<keyword evidence="10" id="KW-1185">Reference proteome</keyword>
<keyword evidence="2" id="KW-0808">Transferase</keyword>
<evidence type="ECO:0000256" key="5">
    <source>
        <dbReference type="ARBA" id="ARBA00023163"/>
    </source>
</evidence>
<feature type="compositionally biased region" description="Low complexity" evidence="7">
    <location>
        <begin position="13"/>
        <end position="22"/>
    </location>
</feature>
<feature type="compositionally biased region" description="Basic and acidic residues" evidence="7">
    <location>
        <begin position="263"/>
        <end position="283"/>
    </location>
</feature>
<feature type="region of interest" description="Disordered" evidence="7">
    <location>
        <begin position="162"/>
        <end position="181"/>
    </location>
</feature>
<evidence type="ECO:0000256" key="3">
    <source>
        <dbReference type="ARBA" id="ARBA00023015"/>
    </source>
</evidence>
<dbReference type="InterPro" id="IPR011004">
    <property type="entry name" value="Trimer_LpxA-like_sf"/>
</dbReference>
<dbReference type="Proteomes" id="UP001203852">
    <property type="component" value="Unassembled WGS sequence"/>
</dbReference>
<dbReference type="EMBL" id="MU404353">
    <property type="protein sequence ID" value="KAI1614653.1"/>
    <property type="molecule type" value="Genomic_DNA"/>
</dbReference>
<evidence type="ECO:0000256" key="6">
    <source>
        <dbReference type="ARBA" id="ARBA00023242"/>
    </source>
</evidence>
<keyword evidence="3" id="KW-0805">Transcription regulation</keyword>
<gene>
    <name evidence="9" type="ORF">EDD36DRAFT_233977</name>
</gene>
<keyword evidence="4" id="KW-0238">DNA-binding</keyword>
<dbReference type="InterPro" id="IPR036864">
    <property type="entry name" value="Zn2-C6_fun-type_DNA-bd_sf"/>
</dbReference>
<dbReference type="GO" id="GO:0008270">
    <property type="term" value="F:zinc ion binding"/>
    <property type="evidence" value="ECO:0007669"/>
    <property type="project" value="InterPro"/>
</dbReference>
<dbReference type="PROSITE" id="PS00463">
    <property type="entry name" value="ZN2_CY6_FUNGAL_1"/>
    <property type="match status" value="1"/>
</dbReference>
<organism evidence="9 10">
    <name type="scientific">Exophiala viscosa</name>
    <dbReference type="NCBI Taxonomy" id="2486360"/>
    <lineage>
        <taxon>Eukaryota</taxon>
        <taxon>Fungi</taxon>
        <taxon>Dikarya</taxon>
        <taxon>Ascomycota</taxon>
        <taxon>Pezizomycotina</taxon>
        <taxon>Eurotiomycetes</taxon>
        <taxon>Chaetothyriomycetidae</taxon>
        <taxon>Chaetothyriales</taxon>
        <taxon>Herpotrichiellaceae</taxon>
        <taxon>Exophiala</taxon>
    </lineage>
</organism>
<dbReference type="PANTHER" id="PTHR23416">
    <property type="entry name" value="SIALIC ACID SYNTHASE-RELATED"/>
    <property type="match status" value="1"/>
</dbReference>
<feature type="compositionally biased region" description="Polar residues" evidence="7">
    <location>
        <begin position="397"/>
        <end position="415"/>
    </location>
</feature>
<dbReference type="GO" id="GO:0000981">
    <property type="term" value="F:DNA-binding transcription factor activity, RNA polymerase II-specific"/>
    <property type="evidence" value="ECO:0007669"/>
    <property type="project" value="InterPro"/>
</dbReference>
<feature type="region of interest" description="Disordered" evidence="7">
    <location>
        <begin position="242"/>
        <end position="448"/>
    </location>
</feature>
<dbReference type="Pfam" id="PF00172">
    <property type="entry name" value="Zn_clus"/>
    <property type="match status" value="1"/>
</dbReference>
<evidence type="ECO:0000256" key="2">
    <source>
        <dbReference type="ARBA" id="ARBA00022679"/>
    </source>
</evidence>
<proteinExistence type="inferred from homology"/>
<comment type="similarity">
    <text evidence="1">Belongs to the transferase hexapeptide repeat family.</text>
</comment>
<feature type="domain" description="Zn(2)-C6 fungal-type" evidence="8">
    <location>
        <begin position="207"/>
        <end position="235"/>
    </location>
</feature>
<dbReference type="SMART" id="SM00066">
    <property type="entry name" value="GAL4"/>
    <property type="match status" value="1"/>
</dbReference>
<dbReference type="SUPFAM" id="SSF51161">
    <property type="entry name" value="Trimeric LpxA-like enzymes"/>
    <property type="match status" value="1"/>
</dbReference>
<dbReference type="AlphaFoldDB" id="A0AAN6DYX8"/>
<evidence type="ECO:0000256" key="1">
    <source>
        <dbReference type="ARBA" id="ARBA00007274"/>
    </source>
</evidence>
<keyword evidence="6" id="KW-0539">Nucleus</keyword>
<dbReference type="GO" id="GO:0003677">
    <property type="term" value="F:DNA binding"/>
    <property type="evidence" value="ECO:0007669"/>
    <property type="project" value="UniProtKB-KW"/>
</dbReference>
<evidence type="ECO:0000313" key="9">
    <source>
        <dbReference type="EMBL" id="KAI1614653.1"/>
    </source>
</evidence>
<evidence type="ECO:0000256" key="7">
    <source>
        <dbReference type="SAM" id="MobiDB-lite"/>
    </source>
</evidence>
<sequence>MMTAVAALPLYRGDPSPGSSSWHDSRSGSESPYYAPDITPKLSNSPTMRDRKRRRSSTIEVKGTIDQHPYEHDPLGPSGLPQLADRALRVIGNAGDRGRGNFPDVNGYGQDGHTWQDQLLLARPNGHVNDGGSGPREGQLADLLQQDTIEVLQPRINGHVGQAAGSYDERQPADGAPSPQYTQEMLSGVVSMGPKRKRNFSHRTKTGCITCRQRKKKCDERRPFCLNCMKGGFECKGYATPKAPTGATQTREGQQRLPIQSKRRPDQVFEQRPDHVVRGDAPKQETPNQPDTSPHAVWTRGSDAAHPNHTHPIHPHPPQNLSNDPGNEAARQPARLAQDQMPTQPHHAVDTFRRKPGGRPLPAGQQSWPPQQTSPSYTPEQLPRLPELNPQERPPTSGFTARQGPQSTATSVLSDQSQQTQPQPPANVQMSPPYPHRTPTTPSFTHPIKPANVFRTPSTSSLIYTPSPFTPTSGPAQTPMPAPWATPQHREDRSVAVQAQAGALSPVKFTEGMSSFPESSRMTTGTKTFYQEDIERSKMMRGVTYDHHNVTLRHERNRCKRAVARYNDLCKLDCALSQEQIRDVLWMVFDPSKDTVHKPLGSAPPRGLLGVGVMIEPPFKCTYGYNIFIMDSVYIGEDCTIDDAGGVEIGARTHIGPGVTIFTSGASRDMHERKGVDAAMVAKRVTIGANVTIGRGAVIYPGVNIEVDCTVEPFAIVRQDMKPTQTMEAALGKLKDW</sequence>
<feature type="compositionally biased region" description="Basic and acidic residues" evidence="7">
    <location>
        <begin position="63"/>
        <end position="74"/>
    </location>
</feature>
<dbReference type="Gene3D" id="2.160.10.10">
    <property type="entry name" value="Hexapeptide repeat proteins"/>
    <property type="match status" value="1"/>
</dbReference>